<dbReference type="Gene3D" id="2.60.40.3110">
    <property type="match status" value="1"/>
</dbReference>
<gene>
    <name evidence="1" type="ORF">HLB16_19050</name>
</gene>
<sequence>MRQRWADPQWMLMVAWTLSLGFPPALAAQAAAPTSLTAAVQSGNALAEEAPLEVVLDVILNGDALGLVARFRLSGGRLYATPEELHEMGIRTDDLTAGPDGTIALDRIGGLSYEYMASRQQVRLTADNARRRPHLVETMPRRSVTVTPGTGLLLNYDAYAQPGTAATVGLYSEQRFFFSQGVISNTGFATFYRDQNRFIRLDTSYTRPDPSGLTTLQVGDTISGALSWSRSVRLGGVQYRRNFALRPDMVTYPVPQLGATAAVPSAVDLYVNNVRQYSGQVPSGPFVLSGAPALTGAGQATIVMRDVLGRDVATSVPLYVDTRMMAAGLVDYAIEAGFLREQYGVSSFQYGSQLAASGSLRYGWSSAVTLEGHVEAMPGTYVSGAGLLWRLGGAGVINAAAAGSSGRGNGALFSLGYQLRTPALTLDLQGSRTAGKFTDLAARAGAPFPAALYRATFAMPVARNGNVALNYVHLDDGLLGRSRIGSIAFTTQLARDYSLSLSAYRDFAEPRLQGVLLTLTAVIGPSGSASVSAGSDAGRATLYANAGRTPDFDGGWGWQVQGSRNAGLSRGLAQLTYRGPYGELLGGVQSFDGQVRTALNATGSVVAMDGAVLPARRVTDGFALVSTGGHAGVPVLVENRRIGVTDRNGHFLVPNLMPYQANRVGIDALALPANTRLSQPTLNVAPAWQAGALAHFDITPIRGGQVVLADDAGRPLPAGTVARLLAADDAGTVLATTMVGYDGLVYFDSWSDRNVIEAEPPAGRCRATFGYQASASPLPMMGRVTCQPVP</sequence>
<dbReference type="PANTHER" id="PTHR30451:SF5">
    <property type="entry name" value="SLR0019 PROTEIN"/>
    <property type="match status" value="1"/>
</dbReference>
<evidence type="ECO:0000313" key="2">
    <source>
        <dbReference type="Proteomes" id="UP000542973"/>
    </source>
</evidence>
<dbReference type="GO" id="GO:0009297">
    <property type="term" value="P:pilus assembly"/>
    <property type="evidence" value="ECO:0007669"/>
    <property type="project" value="InterPro"/>
</dbReference>
<organism evidence="1 2">
    <name type="scientific">Cupriavidus gilardii</name>
    <dbReference type="NCBI Taxonomy" id="82541"/>
    <lineage>
        <taxon>Bacteria</taxon>
        <taxon>Pseudomonadati</taxon>
        <taxon>Pseudomonadota</taxon>
        <taxon>Betaproteobacteria</taxon>
        <taxon>Burkholderiales</taxon>
        <taxon>Burkholderiaceae</taxon>
        <taxon>Cupriavidus</taxon>
    </lineage>
</organism>
<dbReference type="RefSeq" id="WP_149320268.1">
    <property type="nucleotide sequence ID" value="NZ_BAAAEB010000046.1"/>
</dbReference>
<dbReference type="GO" id="GO:0009279">
    <property type="term" value="C:cell outer membrane"/>
    <property type="evidence" value="ECO:0007669"/>
    <property type="project" value="TreeGrafter"/>
</dbReference>
<evidence type="ECO:0000313" key="1">
    <source>
        <dbReference type="EMBL" id="NNH12965.1"/>
    </source>
</evidence>
<reference evidence="1 2" key="1">
    <citation type="submission" date="2020-05" db="EMBL/GenBank/DDBJ databases">
        <title>MicrobeNet Type strains.</title>
        <authorList>
            <person name="Nicholson A.C."/>
        </authorList>
    </citation>
    <scope>NUCLEOTIDE SEQUENCE [LARGE SCALE GENOMIC DNA]</scope>
    <source>
        <strain evidence="1 2">ATCC 700815</strain>
    </source>
</reference>
<dbReference type="EMBL" id="JABEMD010000036">
    <property type="protein sequence ID" value="NNH12965.1"/>
    <property type="molecule type" value="Genomic_DNA"/>
</dbReference>
<dbReference type="Pfam" id="PF00577">
    <property type="entry name" value="Usher"/>
    <property type="match status" value="1"/>
</dbReference>
<comment type="caution">
    <text evidence="1">The sequence shown here is derived from an EMBL/GenBank/DDBJ whole genome shotgun (WGS) entry which is preliminary data.</text>
</comment>
<name>A0A5A8EL25_9BURK</name>
<dbReference type="InterPro" id="IPR042186">
    <property type="entry name" value="FimD_plug_dom"/>
</dbReference>
<proteinExistence type="predicted"/>
<protein>
    <submittedName>
        <fullName evidence="1">Fimbrial biogenesis outer membrane usher protein</fullName>
    </submittedName>
</protein>
<dbReference type="PANTHER" id="PTHR30451">
    <property type="entry name" value="OUTER MEMBRANE USHER PROTEIN"/>
    <property type="match status" value="1"/>
</dbReference>
<dbReference type="InterPro" id="IPR000015">
    <property type="entry name" value="Fimb_usher"/>
</dbReference>
<dbReference type="GO" id="GO:0015473">
    <property type="term" value="F:fimbrial usher porin activity"/>
    <property type="evidence" value="ECO:0007669"/>
    <property type="project" value="InterPro"/>
</dbReference>
<dbReference type="OrthoDB" id="8587at2"/>
<accession>A0A5A8EL25</accession>
<dbReference type="Gene3D" id="2.60.40.2610">
    <property type="entry name" value="Outer membrane usher protein FimD, plug domain"/>
    <property type="match status" value="1"/>
</dbReference>
<dbReference type="AlphaFoldDB" id="A0A5A8EL25"/>
<dbReference type="Proteomes" id="UP000542973">
    <property type="component" value="Unassembled WGS sequence"/>
</dbReference>